<feature type="transmembrane region" description="Helical" evidence="9">
    <location>
        <begin position="279"/>
        <end position="299"/>
    </location>
</feature>
<evidence type="ECO:0000313" key="11">
    <source>
        <dbReference type="Proteomes" id="UP001241603"/>
    </source>
</evidence>
<comment type="similarity">
    <text evidence="2 7">Belongs to the sodium:solute symporter (SSF) (TC 2.A.21) family.</text>
</comment>
<evidence type="ECO:0000256" key="3">
    <source>
        <dbReference type="ARBA" id="ARBA00022448"/>
    </source>
</evidence>
<comment type="caution">
    <text evidence="10">The sequence shown here is derived from an EMBL/GenBank/DDBJ whole genome shotgun (WGS) entry which is preliminary data.</text>
</comment>
<feature type="compositionally biased region" description="Low complexity" evidence="8">
    <location>
        <begin position="538"/>
        <end position="548"/>
    </location>
</feature>
<feature type="transmembrane region" description="Helical" evidence="9">
    <location>
        <begin position="400"/>
        <end position="420"/>
    </location>
</feature>
<keyword evidence="5 9" id="KW-1133">Transmembrane helix</keyword>
<dbReference type="PANTHER" id="PTHR48086:SF5">
    <property type="entry name" value="NA(+):SOLUTE SYMPORTER (SSF FAMILY)"/>
    <property type="match status" value="1"/>
</dbReference>
<sequence length="574" mass="58356">MIALIVVLAGLAVVDALDQFGADTLVVSVFPVIPLAIALAIAFHLRGIGFGDIIRGGAIDSWAPGGALAGTSLSAVVLVGSPAAVALGGWYGLALIGALVAGLLLSSMLVMPELRATGSATLAEAIGTRFGRQARLLSVVAIVMAALPLIAAEATLGGTIAGRMLGLTPAFARDAIILLAAIACILGGLRAALGMAAVLAPIVALAFLLPVTIVAERQGLLPLPWTGLTDPAAFESAAAIPFSVVLALLASLVVGVAAMPSLLFPAWSTFKRPPHGRKLALGPLIVAAVLLAAPSYAVYGRLAAIDPTTNPAGLVLNFPERIGLSAAPSVLLIGSLLAAALIAMAMGLATLAASIGHDLYGGFVERTALEGRRVFIARLAMLLAAAAAIGVGRLPGANVAMLASVGLSVSAASLGPILLFGWRRRAVTSEAAIAAIAVGLWLTAANVVLATLAPDFSGRFLGMGVVAPTVLGPTGWFGLPVGLSGLIGLVCGLITLAAFTWLPRLNWPLLRLKFRWLARHFRRRVETALAERSRARAPKAVAKPASVAENPAPAPDAPRPDSTPRNNAHPAQPI</sequence>
<proteinExistence type="inferred from homology"/>
<feature type="transmembrane region" description="Helical" evidence="9">
    <location>
        <begin position="474"/>
        <end position="502"/>
    </location>
</feature>
<name>A0ABU0HG28_9HYPH</name>
<keyword evidence="3" id="KW-0813">Transport</keyword>
<evidence type="ECO:0000256" key="9">
    <source>
        <dbReference type="SAM" id="Phobius"/>
    </source>
</evidence>
<organism evidence="10 11">
    <name type="scientific">Kaistia dalseonensis</name>
    <dbReference type="NCBI Taxonomy" id="410840"/>
    <lineage>
        <taxon>Bacteria</taxon>
        <taxon>Pseudomonadati</taxon>
        <taxon>Pseudomonadota</taxon>
        <taxon>Alphaproteobacteria</taxon>
        <taxon>Hyphomicrobiales</taxon>
        <taxon>Kaistiaceae</taxon>
        <taxon>Kaistia</taxon>
    </lineage>
</organism>
<feature type="transmembrane region" description="Helical" evidence="9">
    <location>
        <begin position="90"/>
        <end position="111"/>
    </location>
</feature>
<dbReference type="Gene3D" id="1.20.1730.10">
    <property type="entry name" value="Sodium/glucose cotransporter"/>
    <property type="match status" value="1"/>
</dbReference>
<dbReference type="InterPro" id="IPR038377">
    <property type="entry name" value="Na/Glc_symporter_sf"/>
</dbReference>
<evidence type="ECO:0000256" key="5">
    <source>
        <dbReference type="ARBA" id="ARBA00022989"/>
    </source>
</evidence>
<evidence type="ECO:0000256" key="6">
    <source>
        <dbReference type="ARBA" id="ARBA00023136"/>
    </source>
</evidence>
<dbReference type="InterPro" id="IPR050277">
    <property type="entry name" value="Sodium:Solute_Symporter"/>
</dbReference>
<dbReference type="Proteomes" id="UP001241603">
    <property type="component" value="Unassembled WGS sequence"/>
</dbReference>
<accession>A0ABU0HG28</accession>
<feature type="transmembrane region" description="Helical" evidence="9">
    <location>
        <begin position="170"/>
        <end position="189"/>
    </location>
</feature>
<comment type="subcellular location">
    <subcellularLocation>
        <location evidence="1">Membrane</location>
        <topology evidence="1">Multi-pass membrane protein</topology>
    </subcellularLocation>
</comment>
<feature type="transmembrane region" description="Helical" evidence="9">
    <location>
        <begin position="66"/>
        <end position="84"/>
    </location>
</feature>
<evidence type="ECO:0000256" key="8">
    <source>
        <dbReference type="SAM" id="MobiDB-lite"/>
    </source>
</evidence>
<keyword evidence="4 9" id="KW-0812">Transmembrane</keyword>
<evidence type="ECO:0000256" key="2">
    <source>
        <dbReference type="ARBA" id="ARBA00006434"/>
    </source>
</evidence>
<dbReference type="PROSITE" id="PS50283">
    <property type="entry name" value="NA_SOLUT_SYMP_3"/>
    <property type="match status" value="1"/>
</dbReference>
<feature type="transmembrane region" description="Helical" evidence="9">
    <location>
        <begin position="238"/>
        <end position="267"/>
    </location>
</feature>
<keyword evidence="11" id="KW-1185">Reference proteome</keyword>
<protein>
    <submittedName>
        <fullName evidence="10">Na+(H+)/acetate symporter ActP</fullName>
    </submittedName>
</protein>
<feature type="region of interest" description="Disordered" evidence="8">
    <location>
        <begin position="532"/>
        <end position="574"/>
    </location>
</feature>
<keyword evidence="6 9" id="KW-0472">Membrane</keyword>
<evidence type="ECO:0000256" key="7">
    <source>
        <dbReference type="RuleBase" id="RU362091"/>
    </source>
</evidence>
<dbReference type="InterPro" id="IPR001734">
    <property type="entry name" value="Na/solute_symporter"/>
</dbReference>
<reference evidence="10 11" key="1">
    <citation type="submission" date="2023-07" db="EMBL/GenBank/DDBJ databases">
        <title>Genomic Encyclopedia of Type Strains, Phase IV (KMG-IV): sequencing the most valuable type-strain genomes for metagenomic binning, comparative biology and taxonomic classification.</title>
        <authorList>
            <person name="Goeker M."/>
        </authorList>
    </citation>
    <scope>NUCLEOTIDE SEQUENCE [LARGE SCALE GENOMIC DNA]</scope>
    <source>
        <strain evidence="10 11">B6-8</strain>
    </source>
</reference>
<dbReference type="PANTHER" id="PTHR48086">
    <property type="entry name" value="SODIUM/PROLINE SYMPORTER-RELATED"/>
    <property type="match status" value="1"/>
</dbReference>
<feature type="transmembrane region" description="Helical" evidence="9">
    <location>
        <begin position="196"/>
        <end position="215"/>
    </location>
</feature>
<gene>
    <name evidence="10" type="ORF">QO014_004901</name>
</gene>
<dbReference type="Pfam" id="PF00474">
    <property type="entry name" value="SSF"/>
    <property type="match status" value="1"/>
</dbReference>
<feature type="transmembrane region" description="Helical" evidence="9">
    <location>
        <begin position="432"/>
        <end position="454"/>
    </location>
</feature>
<feature type="transmembrane region" description="Helical" evidence="9">
    <location>
        <begin position="136"/>
        <end position="158"/>
    </location>
</feature>
<evidence type="ECO:0000313" key="10">
    <source>
        <dbReference type="EMBL" id="MDQ0440486.1"/>
    </source>
</evidence>
<evidence type="ECO:0000256" key="1">
    <source>
        <dbReference type="ARBA" id="ARBA00004141"/>
    </source>
</evidence>
<feature type="transmembrane region" description="Helical" evidence="9">
    <location>
        <begin position="375"/>
        <end position="394"/>
    </location>
</feature>
<feature type="transmembrane region" description="Helical" evidence="9">
    <location>
        <begin position="330"/>
        <end position="355"/>
    </location>
</feature>
<evidence type="ECO:0000256" key="4">
    <source>
        <dbReference type="ARBA" id="ARBA00022692"/>
    </source>
</evidence>
<feature type="transmembrane region" description="Helical" evidence="9">
    <location>
        <begin position="26"/>
        <end position="45"/>
    </location>
</feature>
<dbReference type="RefSeq" id="WP_266351364.1">
    <property type="nucleotide sequence ID" value="NZ_JAPKNG010000008.1"/>
</dbReference>
<dbReference type="EMBL" id="JAUSVO010000008">
    <property type="protein sequence ID" value="MDQ0440486.1"/>
    <property type="molecule type" value="Genomic_DNA"/>
</dbReference>